<dbReference type="HOGENOM" id="CLU_108696_12_1_11"/>
<sequence>MSSQLSYGELATLMKRCAGLTVDPDMMRTRPDSTFEEYGLDSLGLLAIVGELENRYGSPIEPGAESCKTPGDFLDVINTSLTSGA</sequence>
<dbReference type="InterPro" id="IPR036736">
    <property type="entry name" value="ACP-like_sf"/>
</dbReference>
<reference evidence="5 6" key="2">
    <citation type="submission" date="2021-03" db="EMBL/GenBank/DDBJ databases">
        <title>Genomic Encyclopedia of Type Strains, Phase IV (KMG-IV): sequencing the most valuable type-strain genomes for metagenomic binning, comparative biology and taxonomic classification.</title>
        <authorList>
            <person name="Goeker M."/>
        </authorList>
    </citation>
    <scope>NUCLEOTIDE SEQUENCE [LARGE SCALE GENOMIC DNA]</scope>
    <source>
        <strain evidence="5 6">DSM 41954</strain>
    </source>
</reference>
<reference evidence="4" key="1">
    <citation type="submission" date="2014-05" db="EMBL/GenBank/DDBJ databases">
        <authorList>
            <person name="Horn Fabian"/>
        </authorList>
    </citation>
    <scope>NUCLEOTIDE SEQUENCE</scope>
</reference>
<dbReference type="PROSITE" id="PS50075">
    <property type="entry name" value="CARRIER"/>
    <property type="match status" value="1"/>
</dbReference>
<keyword evidence="6" id="KW-1185">Reference proteome</keyword>
<dbReference type="AlphaFoldDB" id="A0A060ZI28"/>
<dbReference type="Proteomes" id="UP000756710">
    <property type="component" value="Unassembled WGS sequence"/>
</dbReference>
<gene>
    <name evidence="5" type="ORF">J2Z30_002119</name>
    <name evidence="4" type="ORF">SIRAN2566</name>
</gene>
<evidence type="ECO:0000313" key="5">
    <source>
        <dbReference type="EMBL" id="MBP2061111.1"/>
    </source>
</evidence>
<dbReference type="PROSITE" id="PS00012">
    <property type="entry name" value="PHOSPHOPANTETHEINE"/>
    <property type="match status" value="1"/>
</dbReference>
<dbReference type="Gene3D" id="1.10.1200.10">
    <property type="entry name" value="ACP-like"/>
    <property type="match status" value="1"/>
</dbReference>
<keyword evidence="1" id="KW-0596">Phosphopantetheine</keyword>
<evidence type="ECO:0000256" key="2">
    <source>
        <dbReference type="ARBA" id="ARBA00022553"/>
    </source>
</evidence>
<protein>
    <submittedName>
        <fullName evidence="5">Minimal PKS acyl carrier protein</fullName>
    </submittedName>
    <submittedName>
        <fullName evidence="4">Phosphopantetheine-binding protein</fullName>
    </submittedName>
</protein>
<keyword evidence="2" id="KW-0597">Phosphoprotein</keyword>
<organism evidence="4">
    <name type="scientific">Streptomyces iranensis</name>
    <dbReference type="NCBI Taxonomy" id="576784"/>
    <lineage>
        <taxon>Bacteria</taxon>
        <taxon>Bacillati</taxon>
        <taxon>Actinomycetota</taxon>
        <taxon>Actinomycetes</taxon>
        <taxon>Kitasatosporales</taxon>
        <taxon>Streptomycetaceae</taxon>
        <taxon>Streptomyces</taxon>
        <taxon>Streptomyces violaceusniger group</taxon>
    </lineage>
</organism>
<dbReference type="InterPro" id="IPR006162">
    <property type="entry name" value="Ppantetheine_attach_site"/>
</dbReference>
<dbReference type="EMBL" id="JAGGLR010000005">
    <property type="protein sequence ID" value="MBP2061111.1"/>
    <property type="molecule type" value="Genomic_DNA"/>
</dbReference>
<evidence type="ECO:0000313" key="6">
    <source>
        <dbReference type="Proteomes" id="UP000756710"/>
    </source>
</evidence>
<dbReference type="Pfam" id="PF00550">
    <property type="entry name" value="PP-binding"/>
    <property type="match status" value="1"/>
</dbReference>
<dbReference type="InterPro" id="IPR009081">
    <property type="entry name" value="PP-bd_ACP"/>
</dbReference>
<evidence type="ECO:0000313" key="4">
    <source>
        <dbReference type="EMBL" id="CDR05623.1"/>
    </source>
</evidence>
<proteinExistence type="predicted"/>
<name>A0A060ZI28_9ACTN</name>
<evidence type="ECO:0000259" key="3">
    <source>
        <dbReference type="PROSITE" id="PS50075"/>
    </source>
</evidence>
<dbReference type="RefSeq" id="WP_044569007.1">
    <property type="nucleotide sequence ID" value="NZ_BAABDR010000049.1"/>
</dbReference>
<accession>A0A060ZI28</accession>
<evidence type="ECO:0000256" key="1">
    <source>
        <dbReference type="ARBA" id="ARBA00022450"/>
    </source>
</evidence>
<feature type="domain" description="Carrier" evidence="3">
    <location>
        <begin position="4"/>
        <end position="85"/>
    </location>
</feature>
<dbReference type="SUPFAM" id="SSF47336">
    <property type="entry name" value="ACP-like"/>
    <property type="match status" value="1"/>
</dbReference>
<dbReference type="EMBL" id="LK022848">
    <property type="protein sequence ID" value="CDR05623.1"/>
    <property type="molecule type" value="Genomic_DNA"/>
</dbReference>